<evidence type="ECO:0000256" key="4">
    <source>
        <dbReference type="ARBA" id="ARBA00022692"/>
    </source>
</evidence>
<dbReference type="Proteomes" id="UP001501231">
    <property type="component" value="Unassembled WGS sequence"/>
</dbReference>
<feature type="domain" description="VTT" evidence="9">
    <location>
        <begin position="9"/>
        <end position="115"/>
    </location>
</feature>
<keyword evidence="11" id="KW-1185">Reference proteome</keyword>
<dbReference type="Pfam" id="PF09335">
    <property type="entry name" value="VTT_dom"/>
    <property type="match status" value="1"/>
</dbReference>
<evidence type="ECO:0000259" key="9">
    <source>
        <dbReference type="Pfam" id="PF09335"/>
    </source>
</evidence>
<feature type="transmembrane region" description="Helical" evidence="8">
    <location>
        <begin position="95"/>
        <end position="118"/>
    </location>
</feature>
<feature type="transmembrane region" description="Helical" evidence="8">
    <location>
        <begin position="6"/>
        <end position="23"/>
    </location>
</feature>
<keyword evidence="4 8" id="KW-0812">Transmembrane</keyword>
<dbReference type="InterPro" id="IPR051311">
    <property type="entry name" value="DedA_domain"/>
</dbReference>
<evidence type="ECO:0000256" key="2">
    <source>
        <dbReference type="ARBA" id="ARBA00010792"/>
    </source>
</evidence>
<evidence type="ECO:0000256" key="1">
    <source>
        <dbReference type="ARBA" id="ARBA00004651"/>
    </source>
</evidence>
<evidence type="ECO:0000256" key="3">
    <source>
        <dbReference type="ARBA" id="ARBA00022475"/>
    </source>
</evidence>
<evidence type="ECO:0000256" key="6">
    <source>
        <dbReference type="ARBA" id="ARBA00023136"/>
    </source>
</evidence>
<reference evidence="10 11" key="1">
    <citation type="journal article" date="2019" name="Int. J. Syst. Evol. Microbiol.">
        <title>The Global Catalogue of Microorganisms (GCM) 10K type strain sequencing project: providing services to taxonomists for standard genome sequencing and annotation.</title>
        <authorList>
            <consortium name="The Broad Institute Genomics Platform"/>
            <consortium name="The Broad Institute Genome Sequencing Center for Infectious Disease"/>
            <person name="Wu L."/>
            <person name="Ma J."/>
        </authorList>
    </citation>
    <scope>NUCLEOTIDE SEQUENCE [LARGE SCALE GENOMIC DNA]</scope>
    <source>
        <strain evidence="10 11">JCM 3325</strain>
    </source>
</reference>
<evidence type="ECO:0000256" key="5">
    <source>
        <dbReference type="ARBA" id="ARBA00022989"/>
    </source>
</evidence>
<feature type="region of interest" description="Disordered" evidence="7">
    <location>
        <begin position="156"/>
        <end position="175"/>
    </location>
</feature>
<protein>
    <recommendedName>
        <fullName evidence="9">VTT domain-containing protein</fullName>
    </recommendedName>
</protein>
<organism evidence="10 11">
    <name type="scientific">Actinomadura vinacea</name>
    <dbReference type="NCBI Taxonomy" id="115336"/>
    <lineage>
        <taxon>Bacteria</taxon>
        <taxon>Bacillati</taxon>
        <taxon>Actinomycetota</taxon>
        <taxon>Actinomycetes</taxon>
        <taxon>Streptosporangiales</taxon>
        <taxon>Thermomonosporaceae</taxon>
        <taxon>Actinomadura</taxon>
    </lineage>
</organism>
<evidence type="ECO:0000256" key="8">
    <source>
        <dbReference type="SAM" id="Phobius"/>
    </source>
</evidence>
<comment type="subcellular location">
    <subcellularLocation>
        <location evidence="1">Cell membrane</location>
        <topology evidence="1">Multi-pass membrane protein</topology>
    </subcellularLocation>
</comment>
<keyword evidence="3" id="KW-1003">Cell membrane</keyword>
<dbReference type="PANTHER" id="PTHR42709">
    <property type="entry name" value="ALKALINE PHOSPHATASE LIKE PROTEIN"/>
    <property type="match status" value="1"/>
</dbReference>
<comment type="similarity">
    <text evidence="2">Belongs to the DedA family.</text>
</comment>
<evidence type="ECO:0000313" key="11">
    <source>
        <dbReference type="Proteomes" id="UP001501231"/>
    </source>
</evidence>
<keyword evidence="6 8" id="KW-0472">Membrane</keyword>
<feature type="transmembrane region" description="Helical" evidence="8">
    <location>
        <begin position="130"/>
        <end position="149"/>
    </location>
</feature>
<name>A0ABN3KGM8_9ACTN</name>
<evidence type="ECO:0000256" key="7">
    <source>
        <dbReference type="SAM" id="MobiDB-lite"/>
    </source>
</evidence>
<evidence type="ECO:0000313" key="10">
    <source>
        <dbReference type="EMBL" id="GAA2459382.1"/>
    </source>
</evidence>
<dbReference type="PANTHER" id="PTHR42709:SF6">
    <property type="entry name" value="UNDECAPRENYL PHOSPHATE TRANSPORTER A"/>
    <property type="match status" value="1"/>
</dbReference>
<proteinExistence type="inferred from homology"/>
<accession>A0ABN3KGM8</accession>
<dbReference type="EMBL" id="BAAARW010000050">
    <property type="protein sequence ID" value="GAA2459382.1"/>
    <property type="molecule type" value="Genomic_DNA"/>
</dbReference>
<dbReference type="RefSeq" id="WP_344598632.1">
    <property type="nucleotide sequence ID" value="NZ_BAAARW010000050.1"/>
</dbReference>
<keyword evidence="5 8" id="KW-1133">Transmembrane helix</keyword>
<gene>
    <name evidence="10" type="ORF">GCM10010191_94520</name>
</gene>
<sequence>MRDTFWGMPLWLGLLVAVLIIFVRGQVYYWIGRGLGERIYTSRAGRRIGAERLRKVERLVARRGAVAVFGAHWVAGLRHAIPICAGAMRMPLPRYLAASALGSLLWTPPWVVGGYAVVWGWLEIFGRSPGAAAALVAALGALIAGLVVVRRRRRASDGPVETDRDQAGSSSSASG</sequence>
<comment type="caution">
    <text evidence="10">The sequence shown here is derived from an EMBL/GenBank/DDBJ whole genome shotgun (WGS) entry which is preliminary data.</text>
</comment>
<dbReference type="InterPro" id="IPR032816">
    <property type="entry name" value="VTT_dom"/>
</dbReference>